<protein>
    <recommendedName>
        <fullName evidence="4">Yip1 domain-containing protein</fullName>
    </recommendedName>
</protein>
<feature type="transmembrane region" description="Helical" evidence="1">
    <location>
        <begin position="130"/>
        <end position="149"/>
    </location>
</feature>
<feature type="transmembrane region" description="Helical" evidence="1">
    <location>
        <begin position="33"/>
        <end position="50"/>
    </location>
</feature>
<feature type="transmembrane region" description="Helical" evidence="1">
    <location>
        <begin position="100"/>
        <end position="118"/>
    </location>
</feature>
<feature type="transmembrane region" description="Helical" evidence="1">
    <location>
        <begin position="70"/>
        <end position="88"/>
    </location>
</feature>
<evidence type="ECO:0000313" key="3">
    <source>
        <dbReference type="Proteomes" id="UP000198925"/>
    </source>
</evidence>
<accession>A0A1G6X460</accession>
<keyword evidence="3" id="KW-1185">Reference proteome</keyword>
<name>A0A1G6X460_9PROT</name>
<proteinExistence type="predicted"/>
<dbReference type="RefSeq" id="WP_090664151.1">
    <property type="nucleotide sequence ID" value="NZ_FMZX01000011.1"/>
</dbReference>
<organism evidence="2 3">
    <name type="scientific">Belnapia rosea</name>
    <dbReference type="NCBI Taxonomy" id="938405"/>
    <lineage>
        <taxon>Bacteria</taxon>
        <taxon>Pseudomonadati</taxon>
        <taxon>Pseudomonadota</taxon>
        <taxon>Alphaproteobacteria</taxon>
        <taxon>Acetobacterales</taxon>
        <taxon>Roseomonadaceae</taxon>
        <taxon>Belnapia</taxon>
    </lineage>
</organism>
<dbReference type="AlphaFoldDB" id="A0A1G6X460"/>
<reference evidence="2 3" key="1">
    <citation type="submission" date="2016-10" db="EMBL/GenBank/DDBJ databases">
        <authorList>
            <person name="de Groot N.N."/>
        </authorList>
    </citation>
    <scope>NUCLEOTIDE SEQUENCE [LARGE SCALE GENOMIC DNA]</scope>
    <source>
        <strain evidence="2 3">CPCC 100156</strain>
    </source>
</reference>
<evidence type="ECO:0000256" key="1">
    <source>
        <dbReference type="SAM" id="Phobius"/>
    </source>
</evidence>
<evidence type="ECO:0000313" key="2">
    <source>
        <dbReference type="EMBL" id="SDD72834.1"/>
    </source>
</evidence>
<sequence length="185" mass="19211">MIEAGLRGALLLARGRLDGLLLIDGSSGGAARSFWAAAICLPGFLALRFLAWSEGGGPELGLLRGLVAELVGYACAWTGFALLALPLTEVAGRRAEWPRFVAAWNWSNVVQYLVMLALTLPGELGLPPLLAHGLGLAGIGYALWLEWFVARSALGIVSGKAVAFVMLDLALGLAIGGMVGRLSGG</sequence>
<feature type="transmembrane region" description="Helical" evidence="1">
    <location>
        <begin position="161"/>
        <end position="180"/>
    </location>
</feature>
<keyword evidence="1" id="KW-1133">Transmembrane helix</keyword>
<dbReference type="Proteomes" id="UP000198925">
    <property type="component" value="Unassembled WGS sequence"/>
</dbReference>
<gene>
    <name evidence="2" type="ORF">SAMN04487779_1011156</name>
</gene>
<dbReference type="EMBL" id="FMZX01000011">
    <property type="protein sequence ID" value="SDD72834.1"/>
    <property type="molecule type" value="Genomic_DNA"/>
</dbReference>
<dbReference type="STRING" id="938405.SAMN02927895_03080"/>
<evidence type="ECO:0008006" key="4">
    <source>
        <dbReference type="Google" id="ProtNLM"/>
    </source>
</evidence>
<keyword evidence="1" id="KW-0812">Transmembrane</keyword>
<keyword evidence="1" id="KW-0472">Membrane</keyword>